<dbReference type="AlphaFoldDB" id="A0A1I4FYZ4"/>
<dbReference type="EMBL" id="FOTK01000002">
    <property type="protein sequence ID" value="SFL22490.1"/>
    <property type="molecule type" value="Genomic_DNA"/>
</dbReference>
<evidence type="ECO:0000313" key="1">
    <source>
        <dbReference type="EMBL" id="SFL22490.1"/>
    </source>
</evidence>
<dbReference type="Proteomes" id="UP000199048">
    <property type="component" value="Unassembled WGS sequence"/>
</dbReference>
<sequence>MAALTLTASAAERPRTVLIVVKPDNPRVAADKAIAAHLEGRGYRVTLGSQYEPVARGYDLVILSSNIRSRDLLGAYRDVPVPVLTWESDLLDDLGMTGKKHDRDFGKAPAEHFVWLVNAPHALAAGLRAGVNAVYAKDAPMNWGKPGLGAAIIATVPGEPDHAVIFGYEAGATMDYESIAPARRTMFLLDNETFGGLTSAGLALFDAAVDWTAGTPRPAE</sequence>
<keyword evidence="2" id="KW-1185">Reference proteome</keyword>
<evidence type="ECO:0000313" key="2">
    <source>
        <dbReference type="Proteomes" id="UP000199048"/>
    </source>
</evidence>
<protein>
    <submittedName>
        <fullName evidence="1">Uncharacterized protein</fullName>
    </submittedName>
</protein>
<proteinExistence type="predicted"/>
<accession>A0A1I4FYZ4</accession>
<dbReference type="STRING" id="582667.SAMN05192568_100258"/>
<reference evidence="2" key="1">
    <citation type="submission" date="2016-10" db="EMBL/GenBank/DDBJ databases">
        <authorList>
            <person name="Varghese N."/>
            <person name="Submissions S."/>
        </authorList>
    </citation>
    <scope>NUCLEOTIDE SEQUENCE [LARGE SCALE GENOMIC DNA]</scope>
    <source>
        <strain evidence="2">BL36</strain>
    </source>
</reference>
<gene>
    <name evidence="1" type="ORF">SAMN05192568_100258</name>
</gene>
<name>A0A1I4FYZ4_9HYPH</name>
<organism evidence="1 2">
    <name type="scientific">Methylobacterium pseudosasicola</name>
    <dbReference type="NCBI Taxonomy" id="582667"/>
    <lineage>
        <taxon>Bacteria</taxon>
        <taxon>Pseudomonadati</taxon>
        <taxon>Pseudomonadota</taxon>
        <taxon>Alphaproteobacteria</taxon>
        <taxon>Hyphomicrobiales</taxon>
        <taxon>Methylobacteriaceae</taxon>
        <taxon>Methylobacterium</taxon>
    </lineage>
</organism>